<dbReference type="EMBL" id="MN128593">
    <property type="protein sequence ID" value="QDK04813.1"/>
    <property type="molecule type" value="Genomic_DNA"/>
</dbReference>
<keyword evidence="1" id="KW-1133">Transmembrane helix</keyword>
<feature type="transmembrane region" description="Helical" evidence="1">
    <location>
        <begin position="28"/>
        <end position="45"/>
    </location>
</feature>
<dbReference type="Proteomes" id="UP000316617">
    <property type="component" value="Segment"/>
</dbReference>
<evidence type="ECO:0008006" key="4">
    <source>
        <dbReference type="Google" id="ProtNLM"/>
    </source>
</evidence>
<organism evidence="2 3">
    <name type="scientific">Listeria phage LP-031</name>
    <dbReference type="NCBI Taxonomy" id="2590049"/>
    <lineage>
        <taxon>Viruses</taxon>
        <taxon>Duplodnaviria</taxon>
        <taxon>Heunggongvirae</taxon>
        <taxon>Uroviricota</taxon>
        <taxon>Caudoviricetes</taxon>
        <taxon>Homburgvirus</taxon>
        <taxon>Homburgvirus LP114</taxon>
    </lineage>
</organism>
<keyword evidence="1" id="KW-0812">Transmembrane</keyword>
<proteinExistence type="predicted"/>
<protein>
    <recommendedName>
        <fullName evidence="4">Transmembrane protein</fullName>
    </recommendedName>
</protein>
<sequence length="47" mass="5425">MTIVWIILIISVTFFLTARKLEDEGAIVWILVIYLAISSLLVNWTNM</sequence>
<keyword evidence="1" id="KW-0472">Membrane</keyword>
<evidence type="ECO:0000256" key="1">
    <source>
        <dbReference type="SAM" id="Phobius"/>
    </source>
</evidence>
<name>A0A514U788_9CAUD</name>
<accession>A0A514U788</accession>
<evidence type="ECO:0000313" key="2">
    <source>
        <dbReference type="EMBL" id="QDK04813.1"/>
    </source>
</evidence>
<reference evidence="2 3" key="1">
    <citation type="submission" date="2019-06" db="EMBL/GenBank/DDBJ databases">
        <authorList>
            <person name="Hudson L.K."/>
            <person name="Peters T.L."/>
            <person name="Song Y."/>
            <person name="Denes T.G."/>
        </authorList>
    </citation>
    <scope>NUCLEOTIDE SEQUENCE [LARGE SCALE GENOMIC DNA]</scope>
</reference>
<evidence type="ECO:0000313" key="3">
    <source>
        <dbReference type="Proteomes" id="UP000316617"/>
    </source>
</evidence>
<gene>
    <name evidence="2" type="ORF">FK484_0080</name>
</gene>